<feature type="signal peptide" evidence="4">
    <location>
        <begin position="1"/>
        <end position="27"/>
    </location>
</feature>
<evidence type="ECO:0000256" key="4">
    <source>
        <dbReference type="SAM" id="SignalP"/>
    </source>
</evidence>
<keyword evidence="2 4" id="KW-0732">Signal</keyword>
<dbReference type="RefSeq" id="WP_035846917.1">
    <property type="nucleotide sequence ID" value="NZ_BNAB01000014.1"/>
</dbReference>
<dbReference type="SUPFAM" id="SSF53822">
    <property type="entry name" value="Periplasmic binding protein-like I"/>
    <property type="match status" value="1"/>
</dbReference>
<dbReference type="InterPro" id="IPR051010">
    <property type="entry name" value="BCAA_transport"/>
</dbReference>
<feature type="domain" description="Leucine-binding protein" evidence="5">
    <location>
        <begin position="30"/>
        <end position="366"/>
    </location>
</feature>
<evidence type="ECO:0000313" key="8">
    <source>
        <dbReference type="Proteomes" id="UP000199541"/>
    </source>
</evidence>
<dbReference type="PANTHER" id="PTHR30483">
    <property type="entry name" value="LEUCINE-SPECIFIC-BINDING PROTEIN"/>
    <property type="match status" value="1"/>
</dbReference>
<dbReference type="InterPro" id="IPR028082">
    <property type="entry name" value="Peripla_BP_I"/>
</dbReference>
<reference evidence="6" key="1">
    <citation type="journal article" date="2014" name="Int. J. Syst. Evol. Microbiol.">
        <title>Complete genome sequence of Corynebacterium casei LMG S-19264T (=DSM 44701T), isolated from a smear-ripened cheese.</title>
        <authorList>
            <consortium name="US DOE Joint Genome Institute (JGI-PGF)"/>
            <person name="Walter F."/>
            <person name="Albersmeier A."/>
            <person name="Kalinowski J."/>
            <person name="Ruckert C."/>
        </authorList>
    </citation>
    <scope>NUCLEOTIDE SEQUENCE</scope>
    <source>
        <strain evidence="6">CGMCC 1.10859</strain>
    </source>
</reference>
<dbReference type="AlphaFoldDB" id="A0AAN5A0G4"/>
<dbReference type="EMBL" id="BNAB01000014">
    <property type="protein sequence ID" value="GHE04047.1"/>
    <property type="molecule type" value="Genomic_DNA"/>
</dbReference>
<organism evidence="6 9">
    <name type="scientific">Allgaiera indica</name>
    <dbReference type="NCBI Taxonomy" id="765699"/>
    <lineage>
        <taxon>Bacteria</taxon>
        <taxon>Pseudomonadati</taxon>
        <taxon>Pseudomonadota</taxon>
        <taxon>Alphaproteobacteria</taxon>
        <taxon>Rhodobacterales</taxon>
        <taxon>Paracoccaceae</taxon>
        <taxon>Allgaiera</taxon>
    </lineage>
</organism>
<protein>
    <submittedName>
        <fullName evidence="7">Amino acid/amide ABC transporter substrate-binding protein, HAAT family</fullName>
    </submittedName>
</protein>
<proteinExistence type="inferred from homology"/>
<evidence type="ECO:0000256" key="2">
    <source>
        <dbReference type="ARBA" id="ARBA00022729"/>
    </source>
</evidence>
<dbReference type="Proteomes" id="UP000199541">
    <property type="component" value="Unassembled WGS sequence"/>
</dbReference>
<sequence>MLKATRTAALAAAAFCAVAGLAGGVQAKDIEIGAEFPLSGSNAIYGDVFKSGTELAVAHINADHMLKAPLKILYEDSQALPQPAVVAMTKLVEVNKVPYVLSAFTGVSKAISTLGQRSQTVVVNGGGVGPDLAKLGPYFWNVIPLANLEVRAMVPYLAKHDMKKVALIYVDDPLGQAILDELKANLPKAGGKLVAEMSVPTSAQSFSGVAAQVRASGADAVYIASYGAQQIQIAKQLRDNGVKVQLASYSGFSTPDALKLPEANGLLYTTQAVNYKADDAVTKRFLADYEKAHDGKKPSAYVVNYYNAVLLFGILGHKLEEAGKPITGANLLAERKATKSFDLVGGKVSFQENGTLLAPIQVNKIVDGAGQPQETVDIH</sequence>
<evidence type="ECO:0000313" key="7">
    <source>
        <dbReference type="EMBL" id="SDX33617.1"/>
    </source>
</evidence>
<evidence type="ECO:0000256" key="1">
    <source>
        <dbReference type="ARBA" id="ARBA00010062"/>
    </source>
</evidence>
<keyword evidence="3" id="KW-0813">Transport</keyword>
<dbReference type="Gene3D" id="3.40.50.2300">
    <property type="match status" value="2"/>
</dbReference>
<feature type="chain" id="PRO_5042999604" evidence="4">
    <location>
        <begin position="28"/>
        <end position="379"/>
    </location>
</feature>
<evidence type="ECO:0000256" key="3">
    <source>
        <dbReference type="ARBA" id="ARBA00022970"/>
    </source>
</evidence>
<comment type="similarity">
    <text evidence="1">Belongs to the leucine-binding protein family.</text>
</comment>
<accession>A0AAN5A0G4</accession>
<keyword evidence="3" id="KW-0029">Amino-acid transport</keyword>
<keyword evidence="8" id="KW-1185">Reference proteome</keyword>
<dbReference type="Pfam" id="PF13458">
    <property type="entry name" value="Peripla_BP_6"/>
    <property type="match status" value="1"/>
</dbReference>
<reference evidence="7 8" key="2">
    <citation type="submission" date="2016-10" db="EMBL/GenBank/DDBJ databases">
        <authorList>
            <person name="Varghese N."/>
            <person name="Submissions S."/>
        </authorList>
    </citation>
    <scope>NUCLEOTIDE SEQUENCE [LARGE SCALE GENOMIC DNA]</scope>
    <source>
        <strain evidence="7 8">DSM 24802</strain>
    </source>
</reference>
<gene>
    <name evidence="6" type="ORF">GCM10008024_29680</name>
    <name evidence="7" type="ORF">SAMN05444006_11412</name>
</gene>
<name>A0AAN5A0G4_9RHOB</name>
<dbReference type="GO" id="GO:0006865">
    <property type="term" value="P:amino acid transport"/>
    <property type="evidence" value="ECO:0007669"/>
    <property type="project" value="UniProtKB-KW"/>
</dbReference>
<dbReference type="EMBL" id="FNOB01000014">
    <property type="protein sequence ID" value="SDX33617.1"/>
    <property type="molecule type" value="Genomic_DNA"/>
</dbReference>
<evidence type="ECO:0000313" key="9">
    <source>
        <dbReference type="Proteomes" id="UP000634647"/>
    </source>
</evidence>
<dbReference type="InterPro" id="IPR028081">
    <property type="entry name" value="Leu-bd"/>
</dbReference>
<evidence type="ECO:0000313" key="6">
    <source>
        <dbReference type="EMBL" id="GHE04047.1"/>
    </source>
</evidence>
<reference evidence="6" key="3">
    <citation type="submission" date="2023-06" db="EMBL/GenBank/DDBJ databases">
        <authorList>
            <person name="Sun Q."/>
            <person name="Zhou Y."/>
        </authorList>
    </citation>
    <scope>NUCLEOTIDE SEQUENCE</scope>
    <source>
        <strain evidence="6">CGMCC 1.10859</strain>
    </source>
</reference>
<dbReference type="PANTHER" id="PTHR30483:SF6">
    <property type="entry name" value="PERIPLASMIC BINDING PROTEIN OF ABC TRANSPORTER FOR NATURAL AMINO ACIDS"/>
    <property type="match status" value="1"/>
</dbReference>
<dbReference type="Proteomes" id="UP000634647">
    <property type="component" value="Unassembled WGS sequence"/>
</dbReference>
<evidence type="ECO:0000259" key="5">
    <source>
        <dbReference type="Pfam" id="PF13458"/>
    </source>
</evidence>
<comment type="caution">
    <text evidence="6">The sequence shown here is derived from an EMBL/GenBank/DDBJ whole genome shotgun (WGS) entry which is preliminary data.</text>
</comment>